<dbReference type="OrthoDB" id="370541at2"/>
<evidence type="ECO:0000256" key="1">
    <source>
        <dbReference type="SAM" id="MobiDB-lite"/>
    </source>
</evidence>
<dbReference type="AlphaFoldDB" id="A0A126PVA8"/>
<evidence type="ECO:0000256" key="2">
    <source>
        <dbReference type="SAM" id="SignalP"/>
    </source>
</evidence>
<evidence type="ECO:0000313" key="4">
    <source>
        <dbReference type="Proteomes" id="UP000063991"/>
    </source>
</evidence>
<evidence type="ECO:0008006" key="5">
    <source>
        <dbReference type="Google" id="ProtNLM"/>
    </source>
</evidence>
<feature type="signal peptide" evidence="2">
    <location>
        <begin position="1"/>
        <end position="21"/>
    </location>
</feature>
<feature type="region of interest" description="Disordered" evidence="1">
    <location>
        <begin position="58"/>
        <end position="116"/>
    </location>
</feature>
<dbReference type="InterPro" id="IPR023928">
    <property type="entry name" value="HxsA-like"/>
</dbReference>
<evidence type="ECO:0000313" key="3">
    <source>
        <dbReference type="EMBL" id="AMJ96875.1"/>
    </source>
</evidence>
<proteinExistence type="predicted"/>
<protein>
    <recommendedName>
        <fullName evidence="5">His-Xaa-Ser repeat protein HxsA</fullName>
    </recommendedName>
</protein>
<dbReference type="Proteomes" id="UP000063991">
    <property type="component" value="Chromosome"/>
</dbReference>
<dbReference type="EMBL" id="CP014323">
    <property type="protein sequence ID" value="AMJ96875.1"/>
    <property type="molecule type" value="Genomic_DNA"/>
</dbReference>
<dbReference type="RefSeq" id="WP_061093973.1">
    <property type="nucleotide sequence ID" value="NZ_CP014323.1"/>
</dbReference>
<dbReference type="NCBIfam" id="TIGR03979">
    <property type="entry name" value="His_Ser_Rich"/>
    <property type="match status" value="1"/>
</dbReference>
<dbReference type="InterPro" id="IPR036365">
    <property type="entry name" value="PGBD-like_sf"/>
</dbReference>
<accession>A0A126PVA8</accession>
<feature type="chain" id="PRO_5007272295" description="His-Xaa-Ser repeat protein HxsA" evidence="2">
    <location>
        <begin position="22"/>
        <end position="187"/>
    </location>
</feature>
<gene>
    <name evidence="3" type="ORF">AVL55_00990</name>
</gene>
<feature type="compositionally biased region" description="Basic residues" evidence="1">
    <location>
        <begin position="58"/>
        <end position="70"/>
    </location>
</feature>
<dbReference type="SUPFAM" id="SSF47090">
    <property type="entry name" value="PGBD-like"/>
    <property type="match status" value="1"/>
</dbReference>
<keyword evidence="2" id="KW-0732">Signal</keyword>
<reference evidence="3 4" key="1">
    <citation type="submission" date="2015-12" db="EMBL/GenBank/DDBJ databases">
        <authorList>
            <person name="Shamseldin A."/>
            <person name="Moawad H."/>
            <person name="Abd El-Rahim W.M."/>
            <person name="Sadowsky M.J."/>
        </authorList>
    </citation>
    <scope>NUCLEOTIDE SEQUENCE [LARGE SCALE GENOMIC DNA]</scope>
    <source>
        <strain evidence="3 4">D7</strain>
    </source>
</reference>
<organism evidence="3 4">
    <name type="scientific">Alteromonas macleodii</name>
    <name type="common">Pseudoalteromonas macleodii</name>
    <dbReference type="NCBI Taxonomy" id="28108"/>
    <lineage>
        <taxon>Bacteria</taxon>
        <taxon>Pseudomonadati</taxon>
        <taxon>Pseudomonadota</taxon>
        <taxon>Gammaproteobacteria</taxon>
        <taxon>Alteromonadales</taxon>
        <taxon>Alteromonadaceae</taxon>
        <taxon>Alteromonas/Salinimonas group</taxon>
        <taxon>Alteromonas</taxon>
    </lineage>
</organism>
<name>A0A126PVA8_ALTMA</name>
<sequence>MRKVKNLVGLFSSFAAITANASNDAVSSDDDKKKFQFIDNVETAPLNTGEMPLYLAGHRSHSSHASHSSHRSSSGGTYKPRPTPAPRTAPVSPPSDPLGQPSRPKSTIPSAEESKFEKVMSDAEKRKNIILRVQLTLQALDFYHGKLDGMMGPGTRKAINEYRLSVGQTAKEKLDVEVLNSLGILVQ</sequence>
<feature type="compositionally biased region" description="Pro residues" evidence="1">
    <location>
        <begin position="81"/>
        <end position="96"/>
    </location>
</feature>